<comment type="similarity">
    <text evidence="1">Belongs to the metallo-beta-lactamase superfamily.</text>
</comment>
<keyword evidence="3" id="KW-0378">Hydrolase</keyword>
<dbReference type="EMBL" id="FJUX01000155">
    <property type="protein sequence ID" value="CZT12196.1"/>
    <property type="molecule type" value="Genomic_DNA"/>
</dbReference>
<evidence type="ECO:0000313" key="7">
    <source>
        <dbReference type="Proteomes" id="UP000178912"/>
    </source>
</evidence>
<keyword evidence="2" id="KW-0479">Metal-binding</keyword>
<protein>
    <recommendedName>
        <fullName evidence="5">Metallo-beta-lactamase domain-containing protein</fullName>
    </recommendedName>
</protein>
<evidence type="ECO:0000256" key="2">
    <source>
        <dbReference type="ARBA" id="ARBA00022723"/>
    </source>
</evidence>
<accession>A0A1E1LNZ4</accession>
<dbReference type="Gene3D" id="3.60.15.10">
    <property type="entry name" value="Ribonuclease Z/Hydroxyacylglutathione hydrolase-like"/>
    <property type="match status" value="1"/>
</dbReference>
<dbReference type="CDD" id="cd07730">
    <property type="entry name" value="metallo-hydrolase-like_MBL-fold"/>
    <property type="match status" value="1"/>
</dbReference>
<dbReference type="PANTHER" id="PTHR42978:SF5">
    <property type="entry name" value="METALLO-BETA-LACTAMASE DOMAIN-CONTAINING PROTEIN"/>
    <property type="match status" value="1"/>
</dbReference>
<keyword evidence="7" id="KW-1185">Reference proteome</keyword>
<evidence type="ECO:0000256" key="4">
    <source>
        <dbReference type="ARBA" id="ARBA00022833"/>
    </source>
</evidence>
<dbReference type="InterPro" id="IPR001279">
    <property type="entry name" value="Metallo-B-lactamas"/>
</dbReference>
<dbReference type="InterPro" id="IPR051013">
    <property type="entry name" value="MBL_superfamily_lactonases"/>
</dbReference>
<organism evidence="6 7">
    <name type="scientific">Rhynchosporium agropyri</name>
    <dbReference type="NCBI Taxonomy" id="914238"/>
    <lineage>
        <taxon>Eukaryota</taxon>
        <taxon>Fungi</taxon>
        <taxon>Dikarya</taxon>
        <taxon>Ascomycota</taxon>
        <taxon>Pezizomycotina</taxon>
        <taxon>Leotiomycetes</taxon>
        <taxon>Helotiales</taxon>
        <taxon>Ploettnerulaceae</taxon>
        <taxon>Rhynchosporium</taxon>
    </lineage>
</organism>
<gene>
    <name evidence="6" type="ORF">RAG0_16111</name>
</gene>
<feature type="domain" description="Metallo-beta-lactamase" evidence="5">
    <location>
        <begin position="56"/>
        <end position="278"/>
    </location>
</feature>
<evidence type="ECO:0000259" key="5">
    <source>
        <dbReference type="SMART" id="SM00849"/>
    </source>
</evidence>
<evidence type="ECO:0000256" key="3">
    <source>
        <dbReference type="ARBA" id="ARBA00022801"/>
    </source>
</evidence>
<name>A0A1E1LNZ4_9HELO</name>
<dbReference type="PANTHER" id="PTHR42978">
    <property type="entry name" value="QUORUM-QUENCHING LACTONASE YTNP-RELATED-RELATED"/>
    <property type="match status" value="1"/>
</dbReference>
<dbReference type="Proteomes" id="UP000178912">
    <property type="component" value="Unassembled WGS sequence"/>
</dbReference>
<proteinExistence type="inferred from homology"/>
<sequence>MSTSTSSKLPPPLANINIPESSSTVDLLTYRNTTVHLNPELFWRPKVDGFTGLHAPIYCFLVSNKRTGENVLFDLGTRPDWRNYAPKTVSLISATTIVTPGTDVSTMLDEAVERGQSNVRSNDISAVIWSHNHFDHIGDVTRFPRTTALVIGPNVRDATWPGWPTRADAMVLDADIEGREVREIAFDSGLKVGRFDAFDYFGDGSFYLLDGPGHAIGHLCALARTTGAHEDGGSSFIFMGADACHHVGVLRPSAYHALPSSEKLQHLLGENSGLCPGLLLDSCLSSKSDPFFTVAAPSPLFPDKDASFDTVSKIQELDGLESVFVVMAHDSSIRETIPLFPKKINSWKTSGVKGDTRWAFCRDLHNPQT</sequence>
<dbReference type="GO" id="GO:0016787">
    <property type="term" value="F:hydrolase activity"/>
    <property type="evidence" value="ECO:0007669"/>
    <property type="project" value="UniProtKB-KW"/>
</dbReference>
<dbReference type="OrthoDB" id="10250730at2759"/>
<reference evidence="7" key="1">
    <citation type="submission" date="2016-03" db="EMBL/GenBank/DDBJ databases">
        <authorList>
            <person name="Guldener U."/>
        </authorList>
    </citation>
    <scope>NUCLEOTIDE SEQUENCE [LARGE SCALE GENOMIC DNA]</scope>
    <source>
        <strain evidence="7">04CH-RAC-A.6.1</strain>
    </source>
</reference>
<dbReference type="GO" id="GO:0046872">
    <property type="term" value="F:metal ion binding"/>
    <property type="evidence" value="ECO:0007669"/>
    <property type="project" value="UniProtKB-KW"/>
</dbReference>
<dbReference type="Pfam" id="PF00753">
    <property type="entry name" value="Lactamase_B"/>
    <property type="match status" value="1"/>
</dbReference>
<keyword evidence="4" id="KW-0862">Zinc</keyword>
<dbReference type="SUPFAM" id="SSF56281">
    <property type="entry name" value="Metallo-hydrolase/oxidoreductase"/>
    <property type="match status" value="1"/>
</dbReference>
<evidence type="ECO:0000256" key="1">
    <source>
        <dbReference type="ARBA" id="ARBA00007749"/>
    </source>
</evidence>
<dbReference type="AlphaFoldDB" id="A0A1E1LNZ4"/>
<dbReference type="InterPro" id="IPR036866">
    <property type="entry name" value="RibonucZ/Hydroxyglut_hydro"/>
</dbReference>
<dbReference type="SMART" id="SM00849">
    <property type="entry name" value="Lactamase_B"/>
    <property type="match status" value="1"/>
</dbReference>
<evidence type="ECO:0000313" key="6">
    <source>
        <dbReference type="EMBL" id="CZT12196.1"/>
    </source>
</evidence>